<reference evidence="2" key="2">
    <citation type="submission" date="2004-09" db="EMBL/GenBank/DDBJ databases">
        <title>Oryza sativa nipponbare(GA3) genomic DNA, chromosome 7, BAC clone:B1155H11.</title>
        <authorList>
            <person name="Sasaki T."/>
            <person name="Matsumoto T."/>
            <person name="Fujisawa M."/>
        </authorList>
    </citation>
    <scope>NUCLEOTIDE SEQUENCE</scope>
</reference>
<protein>
    <submittedName>
        <fullName evidence="1">Uncharacterized protein</fullName>
    </submittedName>
</protein>
<organism evidence="1 3">
    <name type="scientific">Oryza sativa subsp. japonica</name>
    <name type="common">Rice</name>
    <dbReference type="NCBI Taxonomy" id="39947"/>
    <lineage>
        <taxon>Eukaryota</taxon>
        <taxon>Viridiplantae</taxon>
        <taxon>Streptophyta</taxon>
        <taxon>Embryophyta</taxon>
        <taxon>Tracheophyta</taxon>
        <taxon>Spermatophyta</taxon>
        <taxon>Magnoliopsida</taxon>
        <taxon>Liliopsida</taxon>
        <taxon>Poales</taxon>
        <taxon>Poaceae</taxon>
        <taxon>BOP clade</taxon>
        <taxon>Oryzoideae</taxon>
        <taxon>Oryzeae</taxon>
        <taxon>Oryzinae</taxon>
        <taxon>Oryza</taxon>
        <taxon>Oryza sativa</taxon>
    </lineage>
</organism>
<accession>Q69IS6</accession>
<sequence length="244" mass="26196">MEEWIKAVTQVLLMKSCIRTHQGVVLKPGPLPKYVFDDKVTSNSPDPSLAIRKHIDRCVDAYFSAYFDKNMVEDACKTYSDKKIGSKIASYQQYRATSTFASTQHIHNTMDGSMGVHIADSKGTSYTKSLANGQTAHHAGQTALFAGQTAPAIAGQTVPYLRKIVPPMAGITASLTTSQTGPLAGQTRCLAGQTGLCIAGQTSTLEPLPEFCPMTNSTDLNCYLPHVSTGSHAIPHTHAIALII</sequence>
<evidence type="ECO:0000313" key="2">
    <source>
        <dbReference type="EMBL" id="BAD62540.1"/>
    </source>
</evidence>
<dbReference type="EMBL" id="AP007258">
    <property type="protein sequence ID" value="BAD62540.1"/>
    <property type="molecule type" value="Genomic_DNA"/>
</dbReference>
<dbReference type="Proteomes" id="UP000000763">
    <property type="component" value="Chromosome 7"/>
</dbReference>
<reference evidence="3" key="3">
    <citation type="journal article" date="2005" name="Nature">
        <title>The map-based sequence of the rice genome.</title>
        <authorList>
            <consortium name="International rice genome sequencing project (IRGSP)"/>
            <person name="Matsumoto T."/>
            <person name="Wu J."/>
            <person name="Kanamori H."/>
            <person name="Katayose Y."/>
            <person name="Fujisawa M."/>
            <person name="Namiki N."/>
            <person name="Mizuno H."/>
            <person name="Yamamoto K."/>
            <person name="Antonio B.A."/>
            <person name="Baba T."/>
            <person name="Sakata K."/>
            <person name="Nagamura Y."/>
            <person name="Aoki H."/>
            <person name="Arikawa K."/>
            <person name="Arita K."/>
            <person name="Bito T."/>
            <person name="Chiden Y."/>
            <person name="Fujitsuka N."/>
            <person name="Fukunaka R."/>
            <person name="Hamada M."/>
            <person name="Harada C."/>
            <person name="Hayashi A."/>
            <person name="Hijishita S."/>
            <person name="Honda M."/>
            <person name="Hosokawa S."/>
            <person name="Ichikawa Y."/>
            <person name="Idonuma A."/>
            <person name="Iijima M."/>
            <person name="Ikeda M."/>
            <person name="Ikeno M."/>
            <person name="Ito K."/>
            <person name="Ito S."/>
            <person name="Ito T."/>
            <person name="Ito Y."/>
            <person name="Ito Y."/>
            <person name="Iwabuchi A."/>
            <person name="Kamiya K."/>
            <person name="Karasawa W."/>
            <person name="Kurita K."/>
            <person name="Katagiri S."/>
            <person name="Kikuta A."/>
            <person name="Kobayashi H."/>
            <person name="Kobayashi N."/>
            <person name="Machita K."/>
            <person name="Maehara T."/>
            <person name="Masukawa M."/>
            <person name="Mizubayashi T."/>
            <person name="Mukai Y."/>
            <person name="Nagasaki H."/>
            <person name="Nagata Y."/>
            <person name="Naito S."/>
            <person name="Nakashima M."/>
            <person name="Nakama Y."/>
            <person name="Nakamichi Y."/>
            <person name="Nakamura M."/>
            <person name="Meguro A."/>
            <person name="Negishi M."/>
            <person name="Ohta I."/>
            <person name="Ohta T."/>
            <person name="Okamoto M."/>
            <person name="Ono N."/>
            <person name="Saji S."/>
            <person name="Sakaguchi M."/>
            <person name="Sakai K."/>
            <person name="Shibata M."/>
            <person name="Shimokawa T."/>
            <person name="Song J."/>
            <person name="Takazaki Y."/>
            <person name="Terasawa K."/>
            <person name="Tsugane M."/>
            <person name="Tsuji K."/>
            <person name="Ueda S."/>
            <person name="Waki K."/>
            <person name="Yamagata H."/>
            <person name="Yamamoto M."/>
            <person name="Yamamoto S."/>
            <person name="Yamane H."/>
            <person name="Yoshiki S."/>
            <person name="Yoshihara R."/>
            <person name="Yukawa K."/>
            <person name="Zhong H."/>
            <person name="Yano M."/>
            <person name="Yuan Q."/>
            <person name="Ouyang S."/>
            <person name="Liu J."/>
            <person name="Jones K.M."/>
            <person name="Gansberger K."/>
            <person name="Moffat K."/>
            <person name="Hill J."/>
            <person name="Bera J."/>
            <person name="Fadrosh D."/>
            <person name="Jin S."/>
            <person name="Johri S."/>
            <person name="Kim M."/>
            <person name="Overton L."/>
            <person name="Reardon M."/>
            <person name="Tsitrin T."/>
            <person name="Vuong H."/>
            <person name="Weaver B."/>
            <person name="Ciecko A."/>
            <person name="Tallon L."/>
            <person name="Jackson J."/>
            <person name="Pai G."/>
            <person name="Aken S.V."/>
            <person name="Utterback T."/>
            <person name="Reidmuller S."/>
            <person name="Feldblyum T."/>
            <person name="Hsiao J."/>
            <person name="Zismann V."/>
            <person name="Iobst S."/>
            <person name="de Vazeille A.R."/>
            <person name="Buell C.R."/>
            <person name="Ying K."/>
            <person name="Li Y."/>
            <person name="Lu T."/>
            <person name="Huang Y."/>
            <person name="Zhao Q."/>
            <person name="Feng Q."/>
            <person name="Zhang L."/>
            <person name="Zhu J."/>
            <person name="Weng Q."/>
            <person name="Mu J."/>
            <person name="Lu Y."/>
            <person name="Fan D."/>
            <person name="Liu Y."/>
            <person name="Guan J."/>
            <person name="Zhang Y."/>
            <person name="Yu S."/>
            <person name="Liu X."/>
            <person name="Zhang Y."/>
            <person name="Hong G."/>
            <person name="Han B."/>
            <person name="Choisne N."/>
            <person name="Demange N."/>
            <person name="Orjeda G."/>
            <person name="Samain S."/>
            <person name="Cattolico L."/>
            <person name="Pelletier E."/>
            <person name="Couloux A."/>
            <person name="Segurens B."/>
            <person name="Wincker P."/>
            <person name="D'Hont A."/>
            <person name="Scarpelli C."/>
            <person name="Weissenbach J."/>
            <person name="Salanoubat M."/>
            <person name="Quetier F."/>
            <person name="Yu Y."/>
            <person name="Kim H.R."/>
            <person name="Rambo T."/>
            <person name="Currie J."/>
            <person name="Collura K."/>
            <person name="Luo M."/>
            <person name="Yang T."/>
            <person name="Ammiraju J.S.S."/>
            <person name="Engler F."/>
            <person name="Soderlund C."/>
            <person name="Wing R.A."/>
            <person name="Palmer L.E."/>
            <person name="de la Bastide M."/>
            <person name="Spiegel L."/>
            <person name="Nascimento L."/>
            <person name="Zutavern T."/>
            <person name="O'Shaughnessy A."/>
            <person name="Dike S."/>
            <person name="Dedhia N."/>
            <person name="Preston R."/>
            <person name="Balija V."/>
            <person name="McCombie W.R."/>
            <person name="Chow T."/>
            <person name="Chen H."/>
            <person name="Chung M."/>
            <person name="Chen C."/>
            <person name="Shaw J."/>
            <person name="Wu H."/>
            <person name="Hsiao K."/>
            <person name="Chao Y."/>
            <person name="Chu M."/>
            <person name="Cheng C."/>
            <person name="Hour A."/>
            <person name="Lee P."/>
            <person name="Lin S."/>
            <person name="Lin Y."/>
            <person name="Liou J."/>
            <person name="Liu S."/>
            <person name="Hsing Y."/>
            <person name="Raghuvanshi S."/>
            <person name="Mohanty A."/>
            <person name="Bharti A.K."/>
            <person name="Gaur A."/>
            <person name="Gupta V."/>
            <person name="Kumar D."/>
            <person name="Ravi V."/>
            <person name="Vij S."/>
            <person name="Kapur A."/>
            <person name="Khurana P."/>
            <person name="Khurana P."/>
            <person name="Khurana J.P."/>
            <person name="Tyagi A.K."/>
            <person name="Gaikwad K."/>
            <person name="Singh A."/>
            <person name="Dalal V."/>
            <person name="Srivastava S."/>
            <person name="Dixit A."/>
            <person name="Pal A.K."/>
            <person name="Ghazi I.A."/>
            <person name="Yadav M."/>
            <person name="Pandit A."/>
            <person name="Bhargava A."/>
            <person name="Sureshbabu K."/>
            <person name="Batra K."/>
            <person name="Sharma T.R."/>
            <person name="Mohapatra T."/>
            <person name="Singh N.K."/>
            <person name="Messing J."/>
            <person name="Nelson A.B."/>
            <person name="Fuks G."/>
            <person name="Kavchok S."/>
            <person name="Keizer G."/>
            <person name="Linton E."/>
            <person name="Llaca V."/>
            <person name="Song R."/>
            <person name="Tanyolac B."/>
            <person name="Young S."/>
            <person name="Ho-Il K."/>
            <person name="Hahn J.H."/>
            <person name="Sangsakoo G."/>
            <person name="Vanavichit A."/>
            <person name="de Mattos Luiz.A.T."/>
            <person name="Zimmer P.D."/>
            <person name="Malone G."/>
            <person name="Dellagostin O."/>
            <person name="de Oliveira A.C."/>
            <person name="Bevan M."/>
            <person name="Bancroft I."/>
            <person name="Minx P."/>
            <person name="Cordum H."/>
            <person name="Wilson R."/>
            <person name="Cheng Z."/>
            <person name="Jin W."/>
            <person name="Jiang J."/>
            <person name="Leong S.A."/>
            <person name="Iwama H."/>
            <person name="Gojobori T."/>
            <person name="Itoh T."/>
            <person name="Niimura Y."/>
            <person name="Fujii Y."/>
            <person name="Habara T."/>
            <person name="Sakai H."/>
            <person name="Sato Y."/>
            <person name="Wilson G."/>
            <person name="Kumar K."/>
            <person name="McCouch S."/>
            <person name="Juretic N."/>
            <person name="Hoen D."/>
            <person name="Wright S."/>
            <person name="Bruskiewich R."/>
            <person name="Bureau T."/>
            <person name="Miyao A."/>
            <person name="Hirochika H."/>
            <person name="Nishikawa T."/>
            <person name="Kadowaki K."/>
            <person name="Sugiura M."/>
            <person name="Burr B."/>
            <person name="Sasaki T."/>
        </authorList>
    </citation>
    <scope>NUCLEOTIDE SEQUENCE [LARGE SCALE GENOMIC DNA]</scope>
    <source>
        <strain evidence="3">cv. Nipponbare</strain>
    </source>
</reference>
<evidence type="ECO:0000313" key="3">
    <source>
        <dbReference type="Proteomes" id="UP000000763"/>
    </source>
</evidence>
<name>Q69IS6_ORYSJ</name>
<dbReference type="AlphaFoldDB" id="Q69IS6"/>
<evidence type="ECO:0000313" key="1">
    <source>
        <dbReference type="EMBL" id="BAD32115.1"/>
    </source>
</evidence>
<dbReference type="EMBL" id="AP006626">
    <property type="protein sequence ID" value="BAD32115.1"/>
    <property type="molecule type" value="Genomic_DNA"/>
</dbReference>
<gene>
    <name evidence="1" type="ORF">B1042B08.43</name>
    <name evidence="2" type="ORF">B1155H11.3</name>
</gene>
<reference evidence="1" key="1">
    <citation type="submission" date="2003-10" db="EMBL/GenBank/DDBJ databases">
        <title>Oryza sativa nipponbare(GA3) genomic DNA, chromosome 7, BAC clone:B1042B08.</title>
        <authorList>
            <person name="Sasaki T."/>
            <person name="Matsumoto T."/>
            <person name="Katayose Y."/>
        </authorList>
    </citation>
    <scope>NUCLEOTIDE SEQUENCE</scope>
</reference>
<reference evidence="3" key="4">
    <citation type="journal article" date="2008" name="Nucleic Acids Res.">
        <title>The rice annotation project database (RAP-DB): 2008 update.</title>
        <authorList>
            <consortium name="The rice annotation project (RAP)"/>
        </authorList>
    </citation>
    <scope>GENOME REANNOTATION</scope>
    <source>
        <strain evidence="3">cv. Nipponbare</strain>
    </source>
</reference>
<proteinExistence type="predicted"/>